<dbReference type="SUPFAM" id="SSF57701">
    <property type="entry name" value="Zn2/Cys6 DNA-binding domain"/>
    <property type="match status" value="1"/>
</dbReference>
<dbReference type="AlphaFoldDB" id="C5DHY4"/>
<name>C5DHY4_LACTC</name>
<dbReference type="eggNOG" id="ENOG502S5V9">
    <property type="taxonomic scope" value="Eukaryota"/>
</dbReference>
<dbReference type="CDD" id="cd12148">
    <property type="entry name" value="fungal_TF_MHR"/>
    <property type="match status" value="1"/>
</dbReference>
<evidence type="ECO:0000256" key="3">
    <source>
        <dbReference type="ARBA" id="ARBA00022833"/>
    </source>
</evidence>
<reference evidence="6 7" key="1">
    <citation type="journal article" date="2009" name="Genome Res.">
        <title>Comparative genomics of protoploid Saccharomycetaceae.</title>
        <authorList>
            <consortium name="The Genolevures Consortium"/>
            <person name="Souciet J.-L."/>
            <person name="Dujon B."/>
            <person name="Gaillardin C."/>
            <person name="Johnston M."/>
            <person name="Baret P.V."/>
            <person name="Cliften P."/>
            <person name="Sherman D.J."/>
            <person name="Weissenbach J."/>
            <person name="Westhof E."/>
            <person name="Wincker P."/>
            <person name="Jubin C."/>
            <person name="Poulain J."/>
            <person name="Barbe V."/>
            <person name="Segurens B."/>
            <person name="Artiguenave F."/>
            <person name="Anthouard V."/>
            <person name="Vacherie B."/>
            <person name="Val M.-E."/>
            <person name="Fulton R.S."/>
            <person name="Minx P."/>
            <person name="Wilson R."/>
            <person name="Durrens P."/>
            <person name="Jean G."/>
            <person name="Marck C."/>
            <person name="Martin T."/>
            <person name="Nikolski M."/>
            <person name="Rolland T."/>
            <person name="Seret M.-L."/>
            <person name="Casaregola S."/>
            <person name="Despons L."/>
            <person name="Fairhead C."/>
            <person name="Fischer G."/>
            <person name="Lafontaine I."/>
            <person name="Leh V."/>
            <person name="Lemaire M."/>
            <person name="de Montigny J."/>
            <person name="Neuveglise C."/>
            <person name="Thierry A."/>
            <person name="Blanc-Lenfle I."/>
            <person name="Bleykasten C."/>
            <person name="Diffels J."/>
            <person name="Fritsch E."/>
            <person name="Frangeul L."/>
            <person name="Goeffon A."/>
            <person name="Jauniaux N."/>
            <person name="Kachouri-Lafond R."/>
            <person name="Payen C."/>
            <person name="Potier S."/>
            <person name="Pribylova L."/>
            <person name="Ozanne C."/>
            <person name="Richard G.-F."/>
            <person name="Sacerdot C."/>
            <person name="Straub M.-L."/>
            <person name="Talla E."/>
        </authorList>
    </citation>
    <scope>NUCLEOTIDE SEQUENCE [LARGE SCALE GENOMIC DNA]</scope>
    <source>
        <strain evidence="7">ATCC 56472 / CBS 6340 / NRRL Y-8284</strain>
    </source>
</reference>
<dbReference type="GO" id="GO:0005634">
    <property type="term" value="C:nucleus"/>
    <property type="evidence" value="ECO:0007669"/>
    <property type="project" value="UniProtKB-SubCell"/>
</dbReference>
<evidence type="ECO:0000313" key="6">
    <source>
        <dbReference type="EMBL" id="CAR23395.1"/>
    </source>
</evidence>
<dbReference type="InterPro" id="IPR007219">
    <property type="entry name" value="XnlR_reg_dom"/>
</dbReference>
<dbReference type="Proteomes" id="UP000002036">
    <property type="component" value="Chromosome E"/>
</dbReference>
<dbReference type="OrthoDB" id="5121955at2759"/>
<dbReference type="Gene3D" id="4.10.240.10">
    <property type="entry name" value="Zn(2)-C6 fungal-type DNA-binding domain"/>
    <property type="match status" value="1"/>
</dbReference>
<dbReference type="Pfam" id="PF04082">
    <property type="entry name" value="Fungal_trans"/>
    <property type="match status" value="1"/>
</dbReference>
<evidence type="ECO:0000256" key="1">
    <source>
        <dbReference type="ARBA" id="ARBA00004123"/>
    </source>
</evidence>
<evidence type="ECO:0000259" key="5">
    <source>
        <dbReference type="PROSITE" id="PS50048"/>
    </source>
</evidence>
<evidence type="ECO:0000256" key="2">
    <source>
        <dbReference type="ARBA" id="ARBA00022723"/>
    </source>
</evidence>
<keyword evidence="2" id="KW-0479">Metal-binding</keyword>
<dbReference type="InterPro" id="IPR001138">
    <property type="entry name" value="Zn2Cys6_DnaBD"/>
</dbReference>
<dbReference type="SMART" id="SM00066">
    <property type="entry name" value="GAL4"/>
    <property type="match status" value="1"/>
</dbReference>
<dbReference type="KEGG" id="lth:KLTH0E08140g"/>
<proteinExistence type="predicted"/>
<dbReference type="PROSITE" id="PS50048">
    <property type="entry name" value="ZN2_CY6_FUNGAL_2"/>
    <property type="match status" value="1"/>
</dbReference>
<keyword evidence="7" id="KW-1185">Reference proteome</keyword>
<keyword evidence="4" id="KW-0539">Nucleus</keyword>
<sequence>MKVIKRRRSIKSCKYCYEHKLKCNKQSPCNNCARLGITNFCVYGFKKDEVDAKPLSSTETFKPKDQVLKTSSTHPKTKPYYPYLSGANAEEVLSNRHQAHKNPTDACMKRNEVTNFNKFDVKCMSVEEVASLIPPSQASTFLVVDVYFHKIHPIIPVLDREEVFRQIEEVYSQIRLQRTICVSSSITVFAILFSVAYSNVAEGQIPDLLLCEKYFSAFQALLNINCFPYRPSLNAVQGLLVTSFVVDPNMVETLGISATLLRHAQQIGVHKLKVPSGSTRNEIVRTLWHFLLYFEGSSSVVAGLPFLSSQQLFNLVNLPKEGDALEPSHAAFANGRFHINNMFRKIMSYKDEGIVPAGSSMLETKREANSLNDKVEGLCKIIEETNHEHAIYFVSTLRIFLLRAHLRFKALVTEKKKAAQVRPEKKQNVRFFNDAVGKVLNSGSSMDGETAELSIILLSYTLRRLVSSSCTKFSWYSKGSTVMQYLFILVKDIYQSPEMAYDFSRPDFEVPIVLSQDILECSIADPVYFKVALVEELLKLLEMKLVPLWSDEDLNIFRLVRCIKERVWELNSFMIETNRHRFQPIYACSLFQHCAANLESMNSFNFEECMKQWELDKITFDSERILNCLSDF</sequence>
<dbReference type="InterPro" id="IPR050613">
    <property type="entry name" value="Sec_Metabolite_Reg"/>
</dbReference>
<organism evidence="6 7">
    <name type="scientific">Lachancea thermotolerans (strain ATCC 56472 / CBS 6340 / NRRL Y-8284)</name>
    <name type="common">Yeast</name>
    <name type="synonym">Kluyveromyces thermotolerans</name>
    <dbReference type="NCBI Taxonomy" id="559295"/>
    <lineage>
        <taxon>Eukaryota</taxon>
        <taxon>Fungi</taxon>
        <taxon>Dikarya</taxon>
        <taxon>Ascomycota</taxon>
        <taxon>Saccharomycotina</taxon>
        <taxon>Saccharomycetes</taxon>
        <taxon>Saccharomycetales</taxon>
        <taxon>Saccharomycetaceae</taxon>
        <taxon>Lachancea</taxon>
    </lineage>
</organism>
<dbReference type="InterPro" id="IPR036864">
    <property type="entry name" value="Zn2-C6_fun-type_DNA-bd_sf"/>
</dbReference>
<dbReference type="Pfam" id="PF00172">
    <property type="entry name" value="Zn_clus"/>
    <property type="match status" value="1"/>
</dbReference>
<dbReference type="GO" id="GO:0008270">
    <property type="term" value="F:zinc ion binding"/>
    <property type="evidence" value="ECO:0007669"/>
    <property type="project" value="InterPro"/>
</dbReference>
<dbReference type="STRING" id="559295.C5DHY4"/>
<dbReference type="GO" id="GO:0003677">
    <property type="term" value="F:DNA binding"/>
    <property type="evidence" value="ECO:0007669"/>
    <property type="project" value="InterPro"/>
</dbReference>
<feature type="domain" description="Zn(2)-C6 fungal-type" evidence="5">
    <location>
        <begin position="12"/>
        <end position="43"/>
    </location>
</feature>
<dbReference type="GeneID" id="8291991"/>
<dbReference type="InParanoid" id="C5DHY4"/>
<protein>
    <submittedName>
        <fullName evidence="6">KLTH0E08140p</fullName>
    </submittedName>
</protein>
<dbReference type="CDD" id="cd00067">
    <property type="entry name" value="GAL4"/>
    <property type="match status" value="1"/>
</dbReference>
<dbReference type="HOGENOM" id="CLU_400121_0_0_1"/>
<dbReference type="EMBL" id="CU928169">
    <property type="protein sequence ID" value="CAR23395.1"/>
    <property type="molecule type" value="Genomic_DNA"/>
</dbReference>
<keyword evidence="3" id="KW-0862">Zinc</keyword>
<dbReference type="PANTHER" id="PTHR31001">
    <property type="entry name" value="UNCHARACTERIZED TRANSCRIPTIONAL REGULATORY PROTEIN"/>
    <property type="match status" value="1"/>
</dbReference>
<dbReference type="GO" id="GO:0000981">
    <property type="term" value="F:DNA-binding transcription factor activity, RNA polymerase II-specific"/>
    <property type="evidence" value="ECO:0007669"/>
    <property type="project" value="InterPro"/>
</dbReference>
<evidence type="ECO:0000256" key="4">
    <source>
        <dbReference type="ARBA" id="ARBA00023242"/>
    </source>
</evidence>
<dbReference type="OMA" id="GSTVMQY"/>
<comment type="subcellular location">
    <subcellularLocation>
        <location evidence="1">Nucleus</location>
    </subcellularLocation>
</comment>
<evidence type="ECO:0000313" key="7">
    <source>
        <dbReference type="Proteomes" id="UP000002036"/>
    </source>
</evidence>
<dbReference type="PANTHER" id="PTHR31001:SF90">
    <property type="entry name" value="CENTROMERE DNA-BINDING PROTEIN COMPLEX CBF3 SUBUNIT B"/>
    <property type="match status" value="1"/>
</dbReference>
<dbReference type="RefSeq" id="XP_002553832.1">
    <property type="nucleotide sequence ID" value="XM_002553786.1"/>
</dbReference>
<accession>C5DHY4</accession>
<dbReference type="GO" id="GO:0006351">
    <property type="term" value="P:DNA-templated transcription"/>
    <property type="evidence" value="ECO:0007669"/>
    <property type="project" value="InterPro"/>
</dbReference>
<gene>
    <name evidence="6" type="ordered locus">KLTH0E08140g</name>
</gene>